<keyword evidence="11" id="KW-1185">Reference proteome</keyword>
<dbReference type="InterPro" id="IPR012910">
    <property type="entry name" value="Plug_dom"/>
</dbReference>
<evidence type="ECO:0000256" key="8">
    <source>
        <dbReference type="SAM" id="MobiDB-lite"/>
    </source>
</evidence>
<evidence type="ECO:0000256" key="4">
    <source>
        <dbReference type="ARBA" id="ARBA00022692"/>
    </source>
</evidence>
<evidence type="ECO:0000256" key="3">
    <source>
        <dbReference type="ARBA" id="ARBA00022452"/>
    </source>
</evidence>
<evidence type="ECO:0000259" key="9">
    <source>
        <dbReference type="Pfam" id="PF07715"/>
    </source>
</evidence>
<sequence length="991" mass="109221">MTVSGTVTEEDGIPLPGVSILVKGTTRGSVTDFDGRYALDASKGETLVFTYIGFQEHSAVIKNATIDVEMKESLVDLDEVVVIGYGAVKKKEVTGAVATVDSEEIESILTPDLGTALQGQVAGVNIVSSSEPGADSEILIRGITSLSGDNTPLFVVDGIIQDGDPRIPPSDIESLTVLKDAASTAIYGVRGATGVILITTKQGKPGTLEVSLNGSYAVQHRSAAVPLMNSVEQTYFDVVQSRNVNGSFDDQVSLQVLQQTNQFQNETNLNDLIFNNNVPTQNYNINIAGGTEDITYNVALGLFDQEGLQINSGFNRFNVRANTVYEKNKLRIQTSLAMNKEQREIPQQMLLSQSIVYRPTQNGINLDSFDDLSQGGDDVNRLGWVIESLRTTNVLKTNRSNASLNLSYKLFDGLTLTSNLGLTSINEYGKIISPYQEIYNNQTPPRLQSQPEDSYIENRARTTTNILTEFGATYEKTIADDHNVTFTLFGTGEKNQSEAFTGRRNGATNPEGEVINSATGTQSATSGFDYTTTRIGIMGRVQYNYKGKYILSSSIRRDGSSKFPGFNHWGTFPSIALAWNVSDEEFWNKNVVNNLRLRASQGTVGVDRIPDYQFAAGIVQDVNYAAANGSLKLGATQQDFVNRVLQWESTVQRNVGIDMGFLQNKITLSAEYYHADKTDMLFPVFIPPSAGGGNNASVILNVGNMTNSGAELAIGYRGKIGKVNFRMNGTFATNQNEITKINGGTDFLLTNDFGLVGRAPQQSRVTALAVGHEVASFFLWRTDGIIDTEEKLAEYQKIDNNARMGDTRFIDQNGDGVLDVNDRVYSGSGMPDYEIGYTFNANWKSFDFSMNWYAALGQEIMNGFDAWAYGFGRHKDLIYQWSENNPNSPIPAYRDDMRRHQNYLGYSDLWLEDGSYLRLRQVSLGYSIPKKTVERWGFNRLRFYVRSQNPLTITKYSGYNPEVGGGIAARGLDKNTGPISSSYMFGINFNF</sequence>
<keyword evidence="4 7" id="KW-0812">Transmembrane</keyword>
<dbReference type="InterPro" id="IPR039426">
    <property type="entry name" value="TonB-dep_rcpt-like"/>
</dbReference>
<dbReference type="Pfam" id="PF07715">
    <property type="entry name" value="Plug"/>
    <property type="match status" value="1"/>
</dbReference>
<dbReference type="SUPFAM" id="SSF49464">
    <property type="entry name" value="Carboxypeptidase regulatory domain-like"/>
    <property type="match status" value="1"/>
</dbReference>
<evidence type="ECO:0000256" key="7">
    <source>
        <dbReference type="PROSITE-ProRule" id="PRU01360"/>
    </source>
</evidence>
<comment type="subcellular location">
    <subcellularLocation>
        <location evidence="1 7">Cell outer membrane</location>
        <topology evidence="1 7">Multi-pass membrane protein</topology>
    </subcellularLocation>
</comment>
<name>A0A2I7SN23_9FLAO</name>
<dbReference type="InterPro" id="IPR023996">
    <property type="entry name" value="TonB-dep_OMP_SusC/RagA"/>
</dbReference>
<gene>
    <name evidence="10" type="ORF">C1A40_08355</name>
</gene>
<keyword evidence="3 7" id="KW-1134">Transmembrane beta strand</keyword>
<evidence type="ECO:0000256" key="1">
    <source>
        <dbReference type="ARBA" id="ARBA00004571"/>
    </source>
</evidence>
<protein>
    <submittedName>
        <fullName evidence="10">TonB-dependent receptor</fullName>
    </submittedName>
</protein>
<reference evidence="11" key="1">
    <citation type="submission" date="2018-01" db="EMBL/GenBank/DDBJ databases">
        <title>Complete genome of Tamlana sp. UJ94.</title>
        <authorList>
            <person name="Jung J."/>
            <person name="Chung D."/>
            <person name="Bae S.S."/>
            <person name="Baek K."/>
        </authorList>
    </citation>
    <scope>NUCLEOTIDE SEQUENCE [LARGE SCALE GENOMIC DNA]</scope>
    <source>
        <strain evidence="11">UJ94</strain>
    </source>
</reference>
<dbReference type="GO" id="GO:0009279">
    <property type="term" value="C:cell outer membrane"/>
    <property type="evidence" value="ECO:0007669"/>
    <property type="project" value="UniProtKB-SubCell"/>
</dbReference>
<evidence type="ECO:0000313" key="10">
    <source>
        <dbReference type="EMBL" id="AUS07297.1"/>
    </source>
</evidence>
<evidence type="ECO:0000256" key="5">
    <source>
        <dbReference type="ARBA" id="ARBA00023136"/>
    </source>
</evidence>
<dbReference type="InterPro" id="IPR037066">
    <property type="entry name" value="Plug_dom_sf"/>
</dbReference>
<dbReference type="Proteomes" id="UP000236592">
    <property type="component" value="Chromosome"/>
</dbReference>
<dbReference type="NCBIfam" id="TIGR04057">
    <property type="entry name" value="SusC_RagA_signa"/>
    <property type="match status" value="1"/>
</dbReference>
<dbReference type="InterPro" id="IPR036942">
    <property type="entry name" value="Beta-barrel_TonB_sf"/>
</dbReference>
<accession>A0A2I7SN23</accession>
<evidence type="ECO:0000256" key="2">
    <source>
        <dbReference type="ARBA" id="ARBA00022448"/>
    </source>
</evidence>
<comment type="similarity">
    <text evidence="7">Belongs to the TonB-dependent receptor family.</text>
</comment>
<keyword evidence="5 7" id="KW-0472">Membrane</keyword>
<evidence type="ECO:0000256" key="6">
    <source>
        <dbReference type="ARBA" id="ARBA00023237"/>
    </source>
</evidence>
<proteinExistence type="inferred from homology"/>
<dbReference type="AlphaFoldDB" id="A0A2I7SN23"/>
<dbReference type="KEGG" id="taj:C1A40_08355"/>
<dbReference type="SUPFAM" id="SSF56935">
    <property type="entry name" value="Porins"/>
    <property type="match status" value="1"/>
</dbReference>
<dbReference type="Gene3D" id="2.40.170.20">
    <property type="entry name" value="TonB-dependent receptor, beta-barrel domain"/>
    <property type="match status" value="1"/>
</dbReference>
<keyword evidence="6 7" id="KW-0998">Cell outer membrane</keyword>
<dbReference type="OrthoDB" id="9768177at2"/>
<organism evidence="10 11">
    <name type="scientific">Pseudotamlana carrageenivorans</name>
    <dbReference type="NCBI Taxonomy" id="2069432"/>
    <lineage>
        <taxon>Bacteria</taxon>
        <taxon>Pseudomonadati</taxon>
        <taxon>Bacteroidota</taxon>
        <taxon>Flavobacteriia</taxon>
        <taxon>Flavobacteriales</taxon>
        <taxon>Flavobacteriaceae</taxon>
        <taxon>Pseudotamlana</taxon>
    </lineage>
</organism>
<keyword evidence="10" id="KW-0675">Receptor</keyword>
<feature type="region of interest" description="Disordered" evidence="8">
    <location>
        <begin position="498"/>
        <end position="520"/>
    </location>
</feature>
<keyword evidence="2 7" id="KW-0813">Transport</keyword>
<dbReference type="Gene3D" id="2.170.130.10">
    <property type="entry name" value="TonB-dependent receptor, plug domain"/>
    <property type="match status" value="1"/>
</dbReference>
<evidence type="ECO:0000313" key="11">
    <source>
        <dbReference type="Proteomes" id="UP000236592"/>
    </source>
</evidence>
<dbReference type="InterPro" id="IPR008969">
    <property type="entry name" value="CarboxyPept-like_regulatory"/>
</dbReference>
<dbReference type="InterPro" id="IPR023997">
    <property type="entry name" value="TonB-dep_OMP_SusC/RagA_CS"/>
</dbReference>
<dbReference type="Pfam" id="PF13715">
    <property type="entry name" value="CarbopepD_reg_2"/>
    <property type="match status" value="1"/>
</dbReference>
<dbReference type="NCBIfam" id="TIGR04056">
    <property type="entry name" value="OMP_RagA_SusC"/>
    <property type="match status" value="1"/>
</dbReference>
<dbReference type="EMBL" id="CP025938">
    <property type="protein sequence ID" value="AUS07297.1"/>
    <property type="molecule type" value="Genomic_DNA"/>
</dbReference>
<dbReference type="PROSITE" id="PS52016">
    <property type="entry name" value="TONB_DEPENDENT_REC_3"/>
    <property type="match status" value="1"/>
</dbReference>
<dbReference type="Gene3D" id="2.60.40.1120">
    <property type="entry name" value="Carboxypeptidase-like, regulatory domain"/>
    <property type="match status" value="1"/>
</dbReference>
<feature type="domain" description="TonB-dependent receptor plug" evidence="9">
    <location>
        <begin position="89"/>
        <end position="195"/>
    </location>
</feature>